<evidence type="ECO:0000313" key="2">
    <source>
        <dbReference type="Proteomes" id="UP000623067"/>
    </source>
</evidence>
<comment type="caution">
    <text evidence="1">The sequence shown here is derived from an EMBL/GenBank/DDBJ whole genome shotgun (WGS) entry which is preliminary data.</text>
</comment>
<evidence type="ECO:0008006" key="3">
    <source>
        <dbReference type="Google" id="ProtNLM"/>
    </source>
</evidence>
<accession>A0A916WRQ8</accession>
<protein>
    <recommendedName>
        <fullName evidence="3">DUF4267 domain-containing protein</fullName>
    </recommendedName>
</protein>
<evidence type="ECO:0000313" key="1">
    <source>
        <dbReference type="EMBL" id="GGB23554.1"/>
    </source>
</evidence>
<name>A0A916WRQ8_9SPHN</name>
<proteinExistence type="predicted"/>
<organism evidence="1 2">
    <name type="scientific">Sphingomonas metalli</name>
    <dbReference type="NCBI Taxonomy" id="1779358"/>
    <lineage>
        <taxon>Bacteria</taxon>
        <taxon>Pseudomonadati</taxon>
        <taxon>Pseudomonadota</taxon>
        <taxon>Alphaproteobacteria</taxon>
        <taxon>Sphingomonadales</taxon>
        <taxon>Sphingomonadaceae</taxon>
        <taxon>Sphingomonas</taxon>
    </lineage>
</organism>
<dbReference type="AlphaFoldDB" id="A0A916WRQ8"/>
<keyword evidence="2" id="KW-1185">Reference proteome</keyword>
<gene>
    <name evidence="1" type="ORF">GCM10011380_11600</name>
</gene>
<dbReference type="EMBL" id="BMIH01000001">
    <property type="protein sequence ID" value="GGB23554.1"/>
    <property type="molecule type" value="Genomic_DNA"/>
</dbReference>
<dbReference type="RefSeq" id="WP_188657708.1">
    <property type="nucleotide sequence ID" value="NZ_BMIH01000001.1"/>
</dbReference>
<dbReference type="Proteomes" id="UP000623067">
    <property type="component" value="Unassembled WGS sequence"/>
</dbReference>
<reference evidence="1" key="2">
    <citation type="submission" date="2020-09" db="EMBL/GenBank/DDBJ databases">
        <authorList>
            <person name="Sun Q."/>
            <person name="Zhou Y."/>
        </authorList>
    </citation>
    <scope>NUCLEOTIDE SEQUENCE</scope>
    <source>
        <strain evidence="1">CGMCC 1.15330</strain>
    </source>
</reference>
<sequence length="126" mass="12879">MIYRKLSLGLGVFSIGLGLAELIAPRRIARALGVEEHEGVVRGFGGREMLSGAAILAAPAASANIWNRLAGDAMDLTSLGLALRASPKRGAVWGAIGFVAAVTALDAVVARGLDRTTGKFLPVAAA</sequence>
<reference evidence="1" key="1">
    <citation type="journal article" date="2014" name="Int. J. Syst. Evol. Microbiol.">
        <title>Complete genome sequence of Corynebacterium casei LMG S-19264T (=DSM 44701T), isolated from a smear-ripened cheese.</title>
        <authorList>
            <consortium name="US DOE Joint Genome Institute (JGI-PGF)"/>
            <person name="Walter F."/>
            <person name="Albersmeier A."/>
            <person name="Kalinowski J."/>
            <person name="Ruckert C."/>
        </authorList>
    </citation>
    <scope>NUCLEOTIDE SEQUENCE</scope>
    <source>
        <strain evidence="1">CGMCC 1.15330</strain>
    </source>
</reference>